<sequence length="440" mass="48000">MLLSLLLLFCWGSGAAPAAESGGSGGSAEAGYYFSEATVLAPDGQSFAGPLYLLLNRRGKIELAAEKPINLPQKPPVVVEGALIVPHFVDGYSLIQERGLGGDDDETRTQQRAMARYLTALGVARVRDPIYPRSLLIPAWSGVTPVAQGGYLDMPDGGGAGFGVVLGDGETFAALAQRLPASGPITLWWRRPESGEPVPWTADLQRTRDLIHYFHAKGRKVGVWWQDARAPEIQLALSLPFDFFEGIPDYLNNNDLSLLYGRVWLPLAALNDRRYCADGLAESLPQLGHLGLYEDDMVRRVLGRVGEVKRRIGPRCTIWRERRPQVLAWLQQHLAAKQPVAVGSAGGHLFAFSGDIATELALWRELGADDGTVLRALYDHTPALLGMAPQRLKLTAGQDAHFVVYRLKTNVSWSLPQLLTRIPGGVDYNFTGGQMVYAAP</sequence>
<dbReference type="RefSeq" id="WP_207859671.1">
    <property type="nucleotide sequence ID" value="NZ_JAFREP010000014.1"/>
</dbReference>
<gene>
    <name evidence="2" type="ORF">J3U88_14910</name>
</gene>
<evidence type="ECO:0008006" key="4">
    <source>
        <dbReference type="Google" id="ProtNLM"/>
    </source>
</evidence>
<feature type="signal peptide" evidence="1">
    <location>
        <begin position="1"/>
        <end position="18"/>
    </location>
</feature>
<dbReference type="EMBL" id="JAFREP010000014">
    <property type="protein sequence ID" value="MBO1319764.1"/>
    <property type="molecule type" value="Genomic_DNA"/>
</dbReference>
<evidence type="ECO:0000313" key="3">
    <source>
        <dbReference type="Proteomes" id="UP000664417"/>
    </source>
</evidence>
<evidence type="ECO:0000256" key="1">
    <source>
        <dbReference type="SAM" id="SignalP"/>
    </source>
</evidence>
<keyword evidence="1" id="KW-0732">Signal</keyword>
<proteinExistence type="predicted"/>
<protein>
    <recommendedName>
        <fullName evidence="4">Amidohydrolase 3 domain-containing protein</fullName>
    </recommendedName>
</protein>
<dbReference type="AlphaFoldDB" id="A0A8J7Q985"/>
<feature type="chain" id="PRO_5035238611" description="Amidohydrolase 3 domain-containing protein" evidence="1">
    <location>
        <begin position="19"/>
        <end position="440"/>
    </location>
</feature>
<organism evidence="2 3">
    <name type="scientific">Acanthopleuribacter pedis</name>
    <dbReference type="NCBI Taxonomy" id="442870"/>
    <lineage>
        <taxon>Bacteria</taxon>
        <taxon>Pseudomonadati</taxon>
        <taxon>Acidobacteriota</taxon>
        <taxon>Holophagae</taxon>
        <taxon>Acanthopleuribacterales</taxon>
        <taxon>Acanthopleuribacteraceae</taxon>
        <taxon>Acanthopleuribacter</taxon>
    </lineage>
</organism>
<name>A0A8J7Q985_9BACT</name>
<keyword evidence="3" id="KW-1185">Reference proteome</keyword>
<comment type="caution">
    <text evidence="2">The sequence shown here is derived from an EMBL/GenBank/DDBJ whole genome shotgun (WGS) entry which is preliminary data.</text>
</comment>
<dbReference type="Proteomes" id="UP000664417">
    <property type="component" value="Unassembled WGS sequence"/>
</dbReference>
<reference evidence="2" key="1">
    <citation type="submission" date="2021-03" db="EMBL/GenBank/DDBJ databases">
        <authorList>
            <person name="Wang G."/>
        </authorList>
    </citation>
    <scope>NUCLEOTIDE SEQUENCE</scope>
    <source>
        <strain evidence="2">KCTC 12899</strain>
    </source>
</reference>
<accession>A0A8J7Q985</accession>
<evidence type="ECO:0000313" key="2">
    <source>
        <dbReference type="EMBL" id="MBO1319764.1"/>
    </source>
</evidence>